<evidence type="ECO:0008006" key="4">
    <source>
        <dbReference type="Google" id="ProtNLM"/>
    </source>
</evidence>
<gene>
    <name evidence="2" type="ORF">GCM10022223_66210</name>
</gene>
<dbReference type="EMBL" id="BAAAZO010000012">
    <property type="protein sequence ID" value="GAA3638057.1"/>
    <property type="molecule type" value="Genomic_DNA"/>
</dbReference>
<name>A0ABP7AQ95_9ACTN</name>
<reference evidence="3" key="1">
    <citation type="journal article" date="2019" name="Int. J. Syst. Evol. Microbiol.">
        <title>The Global Catalogue of Microorganisms (GCM) 10K type strain sequencing project: providing services to taxonomists for standard genome sequencing and annotation.</title>
        <authorList>
            <consortium name="The Broad Institute Genomics Platform"/>
            <consortium name="The Broad Institute Genome Sequencing Center for Infectious Disease"/>
            <person name="Wu L."/>
            <person name="Ma J."/>
        </authorList>
    </citation>
    <scope>NUCLEOTIDE SEQUENCE [LARGE SCALE GENOMIC DNA]</scope>
    <source>
        <strain evidence="3">JCM 16902</strain>
    </source>
</reference>
<evidence type="ECO:0000256" key="1">
    <source>
        <dbReference type="SAM" id="MobiDB-lite"/>
    </source>
</evidence>
<feature type="region of interest" description="Disordered" evidence="1">
    <location>
        <begin position="46"/>
        <end position="84"/>
    </location>
</feature>
<evidence type="ECO:0000313" key="2">
    <source>
        <dbReference type="EMBL" id="GAA3638057.1"/>
    </source>
</evidence>
<keyword evidence="3" id="KW-1185">Reference proteome</keyword>
<dbReference type="Proteomes" id="UP001501074">
    <property type="component" value="Unassembled WGS sequence"/>
</dbReference>
<organism evidence="2 3">
    <name type="scientific">Kineosporia mesophila</name>
    <dbReference type="NCBI Taxonomy" id="566012"/>
    <lineage>
        <taxon>Bacteria</taxon>
        <taxon>Bacillati</taxon>
        <taxon>Actinomycetota</taxon>
        <taxon>Actinomycetes</taxon>
        <taxon>Kineosporiales</taxon>
        <taxon>Kineosporiaceae</taxon>
        <taxon>Kineosporia</taxon>
    </lineage>
</organism>
<protein>
    <recommendedName>
        <fullName evidence="4">Secreted protein</fullName>
    </recommendedName>
</protein>
<accession>A0ABP7AQ95</accession>
<feature type="compositionally biased region" description="Low complexity" evidence="1">
    <location>
        <begin position="57"/>
        <end position="76"/>
    </location>
</feature>
<evidence type="ECO:0000313" key="3">
    <source>
        <dbReference type="Proteomes" id="UP001501074"/>
    </source>
</evidence>
<comment type="caution">
    <text evidence="2">The sequence shown here is derived from an EMBL/GenBank/DDBJ whole genome shotgun (WGS) entry which is preliminary data.</text>
</comment>
<sequence>MRVVKRLPSHFTGAVEASMLVVVRPRRHVAPVLAALGTAVLLTACSGGGSDSNPAPTGSDGSSTGSTDGADSADSAEAAKGQACEEYRDLTTQVDAANAQAQDLTVSTEEDGKKVTELLTKVSDLTEKADAAYALCYAEGSEPQ</sequence>
<proteinExistence type="predicted"/>